<reference evidence="1 2" key="1">
    <citation type="journal article" date="2011" name="J. Bacteriol.">
        <title>Complete genome sequence of the type strain Cupriavidus necator N-1.</title>
        <authorList>
            <person name="Poehlein A."/>
            <person name="Kusian B."/>
            <person name="Friedrich B."/>
            <person name="Daniel R."/>
            <person name="Bowien B."/>
        </authorList>
    </citation>
    <scope>NUCLEOTIDE SEQUENCE [LARGE SCALE GENOMIC DNA]</scope>
    <source>
        <strain evidence="2">ATCC 43291 / DSM 13513 / CCUG 52238 / LMG 8453 / N-1</strain>
        <plasmid evidence="1 2">pBB1</plasmid>
    </source>
</reference>
<organism evidence="1 2">
    <name type="scientific">Cupriavidus necator (strain ATCC 43291 / DSM 13513 / CCUG 52238 / LMG 8453 / N-1)</name>
    <name type="common">Ralstonia eutropha</name>
    <dbReference type="NCBI Taxonomy" id="1042878"/>
    <lineage>
        <taxon>Bacteria</taxon>
        <taxon>Pseudomonadati</taxon>
        <taxon>Pseudomonadota</taxon>
        <taxon>Betaproteobacteria</taxon>
        <taxon>Burkholderiales</taxon>
        <taxon>Burkholderiaceae</taxon>
        <taxon>Cupriavidus</taxon>
    </lineage>
</organism>
<gene>
    <name evidence="1" type="ordered locus">CNE_BB1p12490</name>
</gene>
<dbReference type="HOGENOM" id="CLU_3134713_0_0_4"/>
<dbReference type="Proteomes" id="UP000006798">
    <property type="component" value="Plasmid pBB1"/>
</dbReference>
<dbReference type="AlphaFoldDB" id="F8GVM8"/>
<keyword evidence="1" id="KW-0614">Plasmid</keyword>
<name>F8GVM8_CUPNN</name>
<proteinExistence type="predicted"/>
<dbReference type="EMBL" id="CP002879">
    <property type="protein sequence ID" value="AEI82648.1"/>
    <property type="molecule type" value="Genomic_DNA"/>
</dbReference>
<geneLocation type="plasmid" evidence="1 2">
    <name>pBB1</name>
</geneLocation>
<protein>
    <submittedName>
        <fullName evidence="1">Uncharacterized protein</fullName>
    </submittedName>
</protein>
<evidence type="ECO:0000313" key="1">
    <source>
        <dbReference type="EMBL" id="AEI82648.1"/>
    </source>
</evidence>
<sequence length="49" mass="5489">MKFSILEPQYAGLIFRNILAIGIKSKKWVTTECGTQCPCSHDQVSFGNQ</sequence>
<dbReference type="KEGG" id="cnc:CNE_BB1p12490"/>
<evidence type="ECO:0000313" key="2">
    <source>
        <dbReference type="Proteomes" id="UP000006798"/>
    </source>
</evidence>
<accession>F8GVM8</accession>